<accession>A0A4R6V6Q0</accession>
<keyword evidence="10 14" id="KW-1133">Transmembrane helix</keyword>
<name>A0A4R6V6Q0_9ACTN</name>
<feature type="region of interest" description="Disordered" evidence="13">
    <location>
        <begin position="1"/>
        <end position="27"/>
    </location>
</feature>
<comment type="similarity">
    <text evidence="3">Belongs to the peptidase M50B family.</text>
</comment>
<evidence type="ECO:0000256" key="2">
    <source>
        <dbReference type="ARBA" id="ARBA00004651"/>
    </source>
</evidence>
<feature type="transmembrane region" description="Helical" evidence="14">
    <location>
        <begin position="121"/>
        <end position="139"/>
    </location>
</feature>
<dbReference type="GO" id="GO:0006508">
    <property type="term" value="P:proteolysis"/>
    <property type="evidence" value="ECO:0007669"/>
    <property type="project" value="UniProtKB-KW"/>
</dbReference>
<evidence type="ECO:0008006" key="17">
    <source>
        <dbReference type="Google" id="ProtNLM"/>
    </source>
</evidence>
<comment type="cofactor">
    <cofactor evidence="1">
        <name>Zn(2+)</name>
        <dbReference type="ChEBI" id="CHEBI:29105"/>
    </cofactor>
</comment>
<dbReference type="RefSeq" id="WP_133739396.1">
    <property type="nucleotide sequence ID" value="NZ_SNYN01000001.1"/>
</dbReference>
<evidence type="ECO:0000256" key="12">
    <source>
        <dbReference type="ARBA" id="ARBA00023136"/>
    </source>
</evidence>
<evidence type="ECO:0000256" key="13">
    <source>
        <dbReference type="SAM" id="MobiDB-lite"/>
    </source>
</evidence>
<feature type="transmembrane region" description="Helical" evidence="14">
    <location>
        <begin position="42"/>
        <end position="59"/>
    </location>
</feature>
<keyword evidence="8" id="KW-0378">Hydrolase</keyword>
<evidence type="ECO:0000256" key="1">
    <source>
        <dbReference type="ARBA" id="ARBA00001947"/>
    </source>
</evidence>
<evidence type="ECO:0000256" key="4">
    <source>
        <dbReference type="ARBA" id="ARBA00022475"/>
    </source>
</evidence>
<evidence type="ECO:0000256" key="3">
    <source>
        <dbReference type="ARBA" id="ARBA00007931"/>
    </source>
</evidence>
<evidence type="ECO:0000256" key="5">
    <source>
        <dbReference type="ARBA" id="ARBA00022670"/>
    </source>
</evidence>
<keyword evidence="6 14" id="KW-0812">Transmembrane</keyword>
<keyword evidence="12 14" id="KW-0472">Membrane</keyword>
<keyword evidence="5" id="KW-0645">Protease</keyword>
<sequence length="287" mass="30018">MSTSESAAQENATGEPGPVVPAEPGSSAEAAPSRLDFAPSPVFVLLVGVTAMAGWLSWTRGEAAVFGPDTAYAPFVFILGGWIVCLTLHQYARSAAAYRLGDRALRGTGYLRLNPFAFRELAAGLLLPVAFALVGLFGLNGPAAHLDRAAVPGRGRRALVALAGLPVNAVLAAALAAAVFWLVPAGSTTNNWFIVSLMFLCFLNVSAALLNLLPVPGTDAFDAIAAGLGRWFPGRNAGIFGTVAVFALVWCPPVNAVFLDAVFALFTLVGVNELYLSWGQAMLRPFQ</sequence>
<dbReference type="GO" id="GO:0008237">
    <property type="term" value="F:metallopeptidase activity"/>
    <property type="evidence" value="ECO:0007669"/>
    <property type="project" value="UniProtKB-KW"/>
</dbReference>
<keyword evidence="16" id="KW-1185">Reference proteome</keyword>
<comment type="subcellular location">
    <subcellularLocation>
        <location evidence="2">Cell membrane</location>
        <topology evidence="2">Multi-pass membrane protein</topology>
    </subcellularLocation>
</comment>
<protein>
    <recommendedName>
        <fullName evidence="17">Zn-dependent protease</fullName>
    </recommendedName>
</protein>
<keyword evidence="4" id="KW-1003">Cell membrane</keyword>
<evidence type="ECO:0000256" key="10">
    <source>
        <dbReference type="ARBA" id="ARBA00022989"/>
    </source>
</evidence>
<evidence type="ECO:0000256" key="11">
    <source>
        <dbReference type="ARBA" id="ARBA00023049"/>
    </source>
</evidence>
<dbReference type="InterPro" id="IPR044537">
    <property type="entry name" value="Rip2-like"/>
</dbReference>
<feature type="transmembrane region" description="Helical" evidence="14">
    <location>
        <begin position="234"/>
        <end position="250"/>
    </location>
</feature>
<feature type="compositionally biased region" description="Low complexity" evidence="13">
    <location>
        <begin position="14"/>
        <end position="27"/>
    </location>
</feature>
<dbReference type="GO" id="GO:0046872">
    <property type="term" value="F:metal ion binding"/>
    <property type="evidence" value="ECO:0007669"/>
    <property type="project" value="UniProtKB-KW"/>
</dbReference>
<keyword evidence="9" id="KW-0862">Zinc</keyword>
<evidence type="ECO:0000313" key="16">
    <source>
        <dbReference type="Proteomes" id="UP000295281"/>
    </source>
</evidence>
<feature type="compositionally biased region" description="Polar residues" evidence="13">
    <location>
        <begin position="1"/>
        <end position="12"/>
    </location>
</feature>
<evidence type="ECO:0000256" key="9">
    <source>
        <dbReference type="ARBA" id="ARBA00022833"/>
    </source>
</evidence>
<evidence type="ECO:0000256" key="8">
    <source>
        <dbReference type="ARBA" id="ARBA00022801"/>
    </source>
</evidence>
<keyword evidence="11" id="KW-0482">Metalloprotease</keyword>
<evidence type="ECO:0000256" key="14">
    <source>
        <dbReference type="SAM" id="Phobius"/>
    </source>
</evidence>
<dbReference type="AlphaFoldDB" id="A0A4R6V6Q0"/>
<dbReference type="PANTHER" id="PTHR35864:SF1">
    <property type="entry name" value="ZINC METALLOPROTEASE YWHC-RELATED"/>
    <property type="match status" value="1"/>
</dbReference>
<feature type="transmembrane region" description="Helical" evidence="14">
    <location>
        <begin position="71"/>
        <end position="92"/>
    </location>
</feature>
<dbReference type="OrthoDB" id="9800627at2"/>
<dbReference type="EMBL" id="SNYN01000001">
    <property type="protein sequence ID" value="TDQ54766.1"/>
    <property type="molecule type" value="Genomic_DNA"/>
</dbReference>
<proteinExistence type="inferred from homology"/>
<comment type="caution">
    <text evidence="15">The sequence shown here is derived from an EMBL/GenBank/DDBJ whole genome shotgun (WGS) entry which is preliminary data.</text>
</comment>
<dbReference type="GO" id="GO:0005886">
    <property type="term" value="C:plasma membrane"/>
    <property type="evidence" value="ECO:0007669"/>
    <property type="project" value="UniProtKB-SubCell"/>
</dbReference>
<evidence type="ECO:0000256" key="7">
    <source>
        <dbReference type="ARBA" id="ARBA00022723"/>
    </source>
</evidence>
<dbReference type="InterPro" id="IPR052348">
    <property type="entry name" value="Metallopeptidase_M50B"/>
</dbReference>
<organism evidence="15 16">
    <name type="scientific">Actinorugispora endophytica</name>
    <dbReference type="NCBI Taxonomy" id="1605990"/>
    <lineage>
        <taxon>Bacteria</taxon>
        <taxon>Bacillati</taxon>
        <taxon>Actinomycetota</taxon>
        <taxon>Actinomycetes</taxon>
        <taxon>Streptosporangiales</taxon>
        <taxon>Nocardiopsidaceae</taxon>
        <taxon>Actinorugispora</taxon>
    </lineage>
</organism>
<reference evidence="15 16" key="1">
    <citation type="submission" date="2019-03" db="EMBL/GenBank/DDBJ databases">
        <title>Genomic Encyclopedia of Type Strains, Phase IV (KMG-IV): sequencing the most valuable type-strain genomes for metagenomic binning, comparative biology and taxonomic classification.</title>
        <authorList>
            <person name="Goeker M."/>
        </authorList>
    </citation>
    <scope>NUCLEOTIDE SEQUENCE [LARGE SCALE GENOMIC DNA]</scope>
    <source>
        <strain evidence="15 16">DSM 46770</strain>
    </source>
</reference>
<feature type="transmembrane region" description="Helical" evidence="14">
    <location>
        <begin position="159"/>
        <end position="181"/>
    </location>
</feature>
<dbReference type="Proteomes" id="UP000295281">
    <property type="component" value="Unassembled WGS sequence"/>
</dbReference>
<evidence type="ECO:0000313" key="15">
    <source>
        <dbReference type="EMBL" id="TDQ54766.1"/>
    </source>
</evidence>
<feature type="transmembrane region" description="Helical" evidence="14">
    <location>
        <begin position="193"/>
        <end position="213"/>
    </location>
</feature>
<evidence type="ECO:0000256" key="6">
    <source>
        <dbReference type="ARBA" id="ARBA00022692"/>
    </source>
</evidence>
<keyword evidence="7" id="KW-0479">Metal-binding</keyword>
<gene>
    <name evidence="15" type="ORF">EV190_10182</name>
</gene>
<dbReference type="PANTHER" id="PTHR35864">
    <property type="entry name" value="ZINC METALLOPROTEASE MJ0611-RELATED"/>
    <property type="match status" value="1"/>
</dbReference>
<feature type="transmembrane region" description="Helical" evidence="14">
    <location>
        <begin position="256"/>
        <end position="276"/>
    </location>
</feature>
<dbReference type="CDD" id="cd06158">
    <property type="entry name" value="S2P-M50_like_1"/>
    <property type="match status" value="1"/>
</dbReference>